<dbReference type="InterPro" id="IPR007184">
    <property type="entry name" value="Mannoside_phosphorylase"/>
</dbReference>
<sequence length="491" mass="56165">MQITVTRKAIKFLPDSSRVIARFLYVNDHRAKNTIRSVLSMNENEVVSALSPVLRDYSLRHRNISRIFELHFNKITHLIQSLGEEPQSLSISRKILIGSYFTMEYSIESAAFFNPSIVEHPDQSETGLGEKRVILSFRATGEGHISSIVFRTGVLDKTNKLSIEPVGKMLEEAEYIRHHIYDKEAFEEQLNEMKDFHGIIPSNLIMRQLNDKFTFEELQKCIEEARKSLHLSADKEVLFNQINWLASSHYELDFSLDSNISERVIFPVSSNEKNGVEDARFVKFIDDDGAVTYYATYTAYDGTSILPKMLDTRDFYHIRVLPLHGEIAQNKGMALFPRKVNGKYTMLCRLDGFNNYIAFSDNINVWREAQLLQQPKFSWELIQIGNCGSPIETPEGWLVISHGVGPMREYALGASLFDLQNPEKEIGRLKAPLLLPNAEEREGYVPNVVYSCGSIIHNDDLIIPYAMSDYASTYATVDLRELLNELKKSKE</sequence>
<dbReference type="SUPFAM" id="SSF75005">
    <property type="entry name" value="Arabinanase/levansucrase/invertase"/>
    <property type="match status" value="1"/>
</dbReference>
<evidence type="ECO:0000256" key="2">
    <source>
        <dbReference type="ARBA" id="ARBA00022679"/>
    </source>
</evidence>
<dbReference type="GO" id="GO:0016757">
    <property type="term" value="F:glycosyltransferase activity"/>
    <property type="evidence" value="ECO:0007669"/>
    <property type="project" value="UniProtKB-KW"/>
</dbReference>
<organism evidence="4 5">
    <name type="scientific">Sunxiuqinia elliptica</name>
    <dbReference type="NCBI Taxonomy" id="655355"/>
    <lineage>
        <taxon>Bacteria</taxon>
        <taxon>Pseudomonadati</taxon>
        <taxon>Bacteroidota</taxon>
        <taxon>Bacteroidia</taxon>
        <taxon>Marinilabiliales</taxon>
        <taxon>Prolixibacteraceae</taxon>
        <taxon>Sunxiuqinia</taxon>
    </lineage>
</organism>
<dbReference type="PANTHER" id="PTHR34106">
    <property type="entry name" value="GLYCOSIDASE"/>
    <property type="match status" value="1"/>
</dbReference>
<evidence type="ECO:0000256" key="1">
    <source>
        <dbReference type="ARBA" id="ARBA00022676"/>
    </source>
</evidence>
<keyword evidence="1" id="KW-0328">Glycosyltransferase</keyword>
<keyword evidence="2" id="KW-0808">Transferase</keyword>
<dbReference type="STRING" id="655355.SAMN05216283_102645"/>
<reference evidence="4 5" key="1">
    <citation type="submission" date="2016-10" db="EMBL/GenBank/DDBJ databases">
        <authorList>
            <person name="de Groot N.N."/>
        </authorList>
    </citation>
    <scope>NUCLEOTIDE SEQUENCE [LARGE SCALE GENOMIC DNA]</scope>
    <source>
        <strain evidence="4 5">CGMCC 1.9156</strain>
    </source>
</reference>
<dbReference type="Pfam" id="PF04041">
    <property type="entry name" value="Glyco_hydro_130"/>
    <property type="match status" value="1"/>
</dbReference>
<dbReference type="CDD" id="cd18613">
    <property type="entry name" value="GH130"/>
    <property type="match status" value="1"/>
</dbReference>
<dbReference type="GO" id="GO:0016787">
    <property type="term" value="F:hydrolase activity"/>
    <property type="evidence" value="ECO:0007669"/>
    <property type="project" value="UniProtKB-KW"/>
</dbReference>
<dbReference type="RefSeq" id="WP_093919284.1">
    <property type="nucleotide sequence ID" value="NZ_FONW01000002.1"/>
</dbReference>
<name>A0A1I2FXG7_9BACT</name>
<dbReference type="InterPro" id="IPR023296">
    <property type="entry name" value="Glyco_hydro_beta-prop_sf"/>
</dbReference>
<dbReference type="AlphaFoldDB" id="A0A1I2FXG7"/>
<dbReference type="EMBL" id="FONW01000002">
    <property type="protein sequence ID" value="SFF09529.1"/>
    <property type="molecule type" value="Genomic_DNA"/>
</dbReference>
<dbReference type="Proteomes" id="UP000198964">
    <property type="component" value="Unassembled WGS sequence"/>
</dbReference>
<keyword evidence="5" id="KW-1185">Reference proteome</keyword>
<gene>
    <name evidence="4" type="ORF">SAMN05216283_102645</name>
</gene>
<evidence type="ECO:0000313" key="5">
    <source>
        <dbReference type="Proteomes" id="UP000198964"/>
    </source>
</evidence>
<dbReference type="Gene3D" id="2.115.10.20">
    <property type="entry name" value="Glycosyl hydrolase domain, family 43"/>
    <property type="match status" value="1"/>
</dbReference>
<accession>A0A1I2FXG7</accession>
<protein>
    <submittedName>
        <fullName evidence="4">Predicted glycosyl hydrolase, GH43/DUF377 family</fullName>
    </submittedName>
</protein>
<proteinExistence type="inferred from homology"/>
<evidence type="ECO:0000313" key="4">
    <source>
        <dbReference type="EMBL" id="SFF09529.1"/>
    </source>
</evidence>
<keyword evidence="4" id="KW-0378">Hydrolase</keyword>
<evidence type="ECO:0000256" key="3">
    <source>
        <dbReference type="ARBA" id="ARBA00024356"/>
    </source>
</evidence>
<comment type="similarity">
    <text evidence="3">Belongs to the glycosyl hydrolase 130 family.</text>
</comment>
<dbReference type="PANTHER" id="PTHR34106:SF4">
    <property type="entry name" value="BLL5143 PROTEIN"/>
    <property type="match status" value="1"/>
</dbReference>